<feature type="region of interest" description="Disordered" evidence="9">
    <location>
        <begin position="944"/>
        <end position="967"/>
    </location>
</feature>
<feature type="repeat" description="WD" evidence="8">
    <location>
        <begin position="128"/>
        <end position="170"/>
    </location>
</feature>
<evidence type="ECO:0000256" key="3">
    <source>
        <dbReference type="ARBA" id="ARBA00022552"/>
    </source>
</evidence>
<evidence type="ECO:0000313" key="12">
    <source>
        <dbReference type="Proteomes" id="UP000217199"/>
    </source>
</evidence>
<dbReference type="InterPro" id="IPR015943">
    <property type="entry name" value="WD40/YVTN_repeat-like_dom_sf"/>
</dbReference>
<feature type="compositionally biased region" description="Polar residues" evidence="9">
    <location>
        <begin position="1"/>
        <end position="15"/>
    </location>
</feature>
<keyword evidence="4 8" id="KW-0853">WD repeat</keyword>
<dbReference type="Proteomes" id="UP000217199">
    <property type="component" value="Unassembled WGS sequence"/>
</dbReference>
<dbReference type="InterPro" id="IPR057644">
    <property type="entry name" value="Beta-prop_WDR75_2nd"/>
</dbReference>
<feature type="region of interest" description="Disordered" evidence="9">
    <location>
        <begin position="1"/>
        <end position="38"/>
    </location>
</feature>
<reference evidence="11 12" key="1">
    <citation type="journal article" date="2017" name="Mol. Ecol.">
        <title>Comparative and population genomic landscape of Phellinus noxius: A hypervariable fungus causing root rot in trees.</title>
        <authorList>
            <person name="Chung C.L."/>
            <person name="Lee T.J."/>
            <person name="Akiba M."/>
            <person name="Lee H.H."/>
            <person name="Kuo T.H."/>
            <person name="Liu D."/>
            <person name="Ke H.M."/>
            <person name="Yokoi T."/>
            <person name="Roa M.B."/>
            <person name="Lu M.J."/>
            <person name="Chang Y.Y."/>
            <person name="Ann P.J."/>
            <person name="Tsai J.N."/>
            <person name="Chen C.Y."/>
            <person name="Tzean S.S."/>
            <person name="Ota Y."/>
            <person name="Hattori T."/>
            <person name="Sahashi N."/>
            <person name="Liou R.F."/>
            <person name="Kikuchi T."/>
            <person name="Tsai I.J."/>
        </authorList>
    </citation>
    <scope>NUCLEOTIDE SEQUENCE [LARGE SCALE GENOMIC DNA]</scope>
    <source>
        <strain evidence="11 12">FFPRI411160</strain>
    </source>
</reference>
<keyword evidence="5" id="KW-0677">Repeat</keyword>
<feature type="repeat" description="WD" evidence="8">
    <location>
        <begin position="333"/>
        <end position="374"/>
    </location>
</feature>
<dbReference type="PROSITE" id="PS50082">
    <property type="entry name" value="WD_REPEATS_2"/>
    <property type="match status" value="3"/>
</dbReference>
<evidence type="ECO:0000313" key="11">
    <source>
        <dbReference type="EMBL" id="PAV22089.1"/>
    </source>
</evidence>
<dbReference type="GO" id="GO:0006364">
    <property type="term" value="P:rRNA processing"/>
    <property type="evidence" value="ECO:0007669"/>
    <property type="project" value="UniProtKB-KW"/>
</dbReference>
<dbReference type="InterPro" id="IPR036322">
    <property type="entry name" value="WD40_repeat_dom_sf"/>
</dbReference>
<keyword evidence="12" id="KW-1185">Reference proteome</keyword>
<dbReference type="InParanoid" id="A0A286URC0"/>
<dbReference type="PANTHER" id="PTHR44215">
    <property type="entry name" value="WD REPEAT-CONTAINING PROTEIN 75"/>
    <property type="match status" value="1"/>
</dbReference>
<feature type="repeat" description="WD" evidence="8">
    <location>
        <begin position="286"/>
        <end position="310"/>
    </location>
</feature>
<dbReference type="GO" id="GO:0045943">
    <property type="term" value="P:positive regulation of transcription by RNA polymerase I"/>
    <property type="evidence" value="ECO:0007669"/>
    <property type="project" value="InterPro"/>
</dbReference>
<feature type="compositionally biased region" description="Polar residues" evidence="9">
    <location>
        <begin position="945"/>
        <end position="956"/>
    </location>
</feature>
<dbReference type="PANTHER" id="PTHR44215:SF1">
    <property type="entry name" value="WD REPEAT-CONTAINING PROTEIN 75"/>
    <property type="match status" value="1"/>
</dbReference>
<evidence type="ECO:0000256" key="1">
    <source>
        <dbReference type="ARBA" id="ARBA00004604"/>
    </source>
</evidence>
<protein>
    <submittedName>
        <fullName evidence="11">WD40 domain containing protein</fullName>
    </submittedName>
</protein>
<evidence type="ECO:0000256" key="8">
    <source>
        <dbReference type="PROSITE-ProRule" id="PRU00221"/>
    </source>
</evidence>
<dbReference type="GO" id="GO:0003723">
    <property type="term" value="F:RNA binding"/>
    <property type="evidence" value="ECO:0007669"/>
    <property type="project" value="InterPro"/>
</dbReference>
<accession>A0A286URC0</accession>
<feature type="domain" description="WD repeat-containing protein 75 second beta-propeller" evidence="10">
    <location>
        <begin position="447"/>
        <end position="732"/>
    </location>
</feature>
<evidence type="ECO:0000256" key="7">
    <source>
        <dbReference type="ARBA" id="ARBA00023242"/>
    </source>
</evidence>
<evidence type="ECO:0000259" key="10">
    <source>
        <dbReference type="Pfam" id="PF23769"/>
    </source>
</evidence>
<evidence type="ECO:0000256" key="9">
    <source>
        <dbReference type="SAM" id="MobiDB-lite"/>
    </source>
</evidence>
<comment type="caution">
    <text evidence="11">The sequence shown here is derived from an EMBL/GenBank/DDBJ whole genome shotgun (WGS) entry which is preliminary data.</text>
</comment>
<keyword evidence="3" id="KW-0698">rRNA processing</keyword>
<dbReference type="AlphaFoldDB" id="A0A286URC0"/>
<comment type="subcellular location">
    <subcellularLocation>
        <location evidence="1">Nucleus</location>
        <location evidence="1">Nucleolus</location>
    </subcellularLocation>
</comment>
<dbReference type="EMBL" id="NBII01000002">
    <property type="protein sequence ID" value="PAV22089.1"/>
    <property type="molecule type" value="Genomic_DNA"/>
</dbReference>
<keyword evidence="2" id="KW-0690">Ribosome biogenesis</keyword>
<dbReference type="FunCoup" id="A0A286URC0">
    <property type="interactions" value="545"/>
</dbReference>
<evidence type="ECO:0000256" key="2">
    <source>
        <dbReference type="ARBA" id="ARBA00022517"/>
    </source>
</evidence>
<evidence type="ECO:0000256" key="6">
    <source>
        <dbReference type="ARBA" id="ARBA00023163"/>
    </source>
</evidence>
<keyword evidence="6" id="KW-0804">Transcription</keyword>
<dbReference type="OrthoDB" id="4096at2759"/>
<dbReference type="SUPFAM" id="SSF50978">
    <property type="entry name" value="WD40 repeat-like"/>
    <property type="match status" value="1"/>
</dbReference>
<evidence type="ECO:0000256" key="4">
    <source>
        <dbReference type="ARBA" id="ARBA00022574"/>
    </source>
</evidence>
<sequence length="967" mass="106482">MAHQLSSEKQLTSAQKVPRDRSKNKAKGKENAAKLNGSSAVNAAQHISRIDTSVVDLKAMKKEELEWDWTTLADSSTGLRPAVFTADGNYFFSVVGTTVRIYSVETGRVVSTLSSSSIGSSGSRIFSGEGHSDLITAAILNPENPFQLITASLDGNIKIWDFIDAELLQTINIGSPISHMCAHDKFKGHVFIAVLTKLKKYKKPSSALDKGNTLIYRVSLTPKQGSSLGTFSSSEIIRFGKTKAALAMAVSPSGLWLVLIAGQKAYVSSTSSPDLGFTKFVSPEKLTCLTFHPTEDYFATGDEQGQIRLWYCLNTQISLGTGGGEKRAQTTMMHWHAHAVSSLAFTSNGAYLLSGGEERVLVMWQIHSAKKEFIPRLGSAILSITVRPGEDEEEYLLGLADGSYIFISSGSLSVCRSISRIRLDPTGSGRPLQAPLPLASHIATSTIVLPASHPSSLQIYSPATSSLISELEVSPSNRVSRRDNKEIEASRVEFVSISSNGNWMATIDRRENEEAMSAEVYLKIWRWTSTTWVLNTRIDSPHGSSKIVSMDFAPCRSKSGDELLMTAGWDRNVKTWSIRSVKSKGNGTEDFWINRSCFSFRSETPSDASWSPDGSLLAVSFGRRTVALYDPYFSVLLDCLVTTDIQKIDSVNFVGRSGRYLLTSGKRYATLWDLVTHTVRWTYHPTLEIAHVLPHKINDLIAIIVRPFAEEGDVRISKVLLFSPSSSNPYSIRTLPFRFRNVIWNNLDKDSCNLVGITYQWNVVLCGDDVRISTGDESQSREIDRNASVIQKKTLFQDMFGKSAFVDISNIRDSTLSPTQKPTEISSASSIFDSPAYQSPSVDSLYSSLMTCFLSKVSQSPEEVKVPEEQLLEMDVDMETGPSIPQGRIVDDDEVNSLVDLFRTRSINNPQQSTNGIHHIPNGIVVSISTPKPTKINGIAENLTPRVQTPTKQDSSPVMVGKKRKKV</sequence>
<name>A0A286URC0_9AGAM</name>
<dbReference type="SUPFAM" id="SSF82171">
    <property type="entry name" value="DPP6 N-terminal domain-like"/>
    <property type="match status" value="1"/>
</dbReference>
<proteinExistence type="predicted"/>
<dbReference type="Gene3D" id="2.130.10.10">
    <property type="entry name" value="YVTN repeat-like/Quinoprotein amine dehydrogenase"/>
    <property type="match status" value="3"/>
</dbReference>
<organism evidence="11 12">
    <name type="scientific">Pyrrhoderma noxium</name>
    <dbReference type="NCBI Taxonomy" id="2282107"/>
    <lineage>
        <taxon>Eukaryota</taxon>
        <taxon>Fungi</taxon>
        <taxon>Dikarya</taxon>
        <taxon>Basidiomycota</taxon>
        <taxon>Agaricomycotina</taxon>
        <taxon>Agaricomycetes</taxon>
        <taxon>Hymenochaetales</taxon>
        <taxon>Hymenochaetaceae</taxon>
        <taxon>Pyrrhoderma</taxon>
    </lineage>
</organism>
<dbReference type="InterPro" id="IPR053826">
    <property type="entry name" value="WDR75"/>
</dbReference>
<feature type="compositionally biased region" description="Basic and acidic residues" evidence="9">
    <location>
        <begin position="17"/>
        <end position="32"/>
    </location>
</feature>
<dbReference type="GO" id="GO:0032040">
    <property type="term" value="C:small-subunit processome"/>
    <property type="evidence" value="ECO:0007669"/>
    <property type="project" value="InterPro"/>
</dbReference>
<evidence type="ECO:0000256" key="5">
    <source>
        <dbReference type="ARBA" id="ARBA00022737"/>
    </source>
</evidence>
<dbReference type="PROSITE" id="PS50294">
    <property type="entry name" value="WD_REPEATS_REGION"/>
    <property type="match status" value="2"/>
</dbReference>
<dbReference type="STRING" id="2282107.A0A286URC0"/>
<dbReference type="Pfam" id="PF23869">
    <property type="entry name" value="Beta-prop_WDR75_1st"/>
    <property type="match status" value="1"/>
</dbReference>
<dbReference type="GO" id="GO:2000234">
    <property type="term" value="P:positive regulation of rRNA processing"/>
    <property type="evidence" value="ECO:0007669"/>
    <property type="project" value="TreeGrafter"/>
</dbReference>
<dbReference type="SMART" id="SM00320">
    <property type="entry name" value="WD40"/>
    <property type="match status" value="5"/>
</dbReference>
<dbReference type="Pfam" id="PF23769">
    <property type="entry name" value="Beta-prop_WDR75_2nd"/>
    <property type="match status" value="1"/>
</dbReference>
<keyword evidence="7" id="KW-0539">Nucleus</keyword>
<gene>
    <name evidence="11" type="ORF">PNOK_0204600</name>
</gene>
<dbReference type="InterPro" id="IPR001680">
    <property type="entry name" value="WD40_rpt"/>
</dbReference>